<keyword evidence="2" id="KW-0238">DNA-binding</keyword>
<dbReference type="InterPro" id="IPR036388">
    <property type="entry name" value="WH-like_DNA-bd_sf"/>
</dbReference>
<evidence type="ECO:0000256" key="3">
    <source>
        <dbReference type="ARBA" id="ARBA00023163"/>
    </source>
</evidence>
<dbReference type="InterPro" id="IPR000835">
    <property type="entry name" value="HTH_MarR-typ"/>
</dbReference>
<comment type="caution">
    <text evidence="5">The sequence shown here is derived from an EMBL/GenBank/DDBJ whole genome shotgun (WGS) entry which is preliminary data.</text>
</comment>
<dbReference type="InterPro" id="IPR023187">
    <property type="entry name" value="Tscrpt_reg_MarR-type_CS"/>
</dbReference>
<keyword evidence="3" id="KW-0804">Transcription</keyword>
<dbReference type="GO" id="GO:0003700">
    <property type="term" value="F:DNA-binding transcription factor activity"/>
    <property type="evidence" value="ECO:0007669"/>
    <property type="project" value="InterPro"/>
</dbReference>
<dbReference type="AlphaFoldDB" id="A0A419SNN8"/>
<dbReference type="RefSeq" id="WP_120188510.1">
    <property type="nucleotide sequence ID" value="NZ_MCHY01000006.1"/>
</dbReference>
<protein>
    <submittedName>
        <fullName evidence="5">MarR family transcriptional regulator</fullName>
    </submittedName>
</protein>
<dbReference type="PANTHER" id="PTHR42756">
    <property type="entry name" value="TRANSCRIPTIONAL REGULATOR, MARR"/>
    <property type="match status" value="1"/>
</dbReference>
<proteinExistence type="predicted"/>
<dbReference type="SMART" id="SM00347">
    <property type="entry name" value="HTH_MARR"/>
    <property type="match status" value="1"/>
</dbReference>
<keyword evidence="6" id="KW-1185">Reference proteome</keyword>
<gene>
    <name evidence="5" type="ORF">BEP19_02535</name>
</gene>
<dbReference type="Gene3D" id="1.10.10.10">
    <property type="entry name" value="Winged helix-like DNA-binding domain superfamily/Winged helix DNA-binding domain"/>
    <property type="match status" value="1"/>
</dbReference>
<accession>A0A419SNN8</accession>
<evidence type="ECO:0000256" key="1">
    <source>
        <dbReference type="ARBA" id="ARBA00023015"/>
    </source>
</evidence>
<dbReference type="OrthoDB" id="6400170at2"/>
<dbReference type="PROSITE" id="PS50995">
    <property type="entry name" value="HTH_MARR_2"/>
    <property type="match status" value="1"/>
</dbReference>
<dbReference type="PRINTS" id="PR00598">
    <property type="entry name" value="HTHMARR"/>
</dbReference>
<evidence type="ECO:0000259" key="4">
    <source>
        <dbReference type="PROSITE" id="PS50995"/>
    </source>
</evidence>
<dbReference type="PANTHER" id="PTHR42756:SF1">
    <property type="entry name" value="TRANSCRIPTIONAL REPRESSOR OF EMRAB OPERON"/>
    <property type="match status" value="1"/>
</dbReference>
<dbReference type="GO" id="GO:0003677">
    <property type="term" value="F:DNA binding"/>
    <property type="evidence" value="ECO:0007669"/>
    <property type="project" value="UniProtKB-KW"/>
</dbReference>
<dbReference type="Pfam" id="PF01047">
    <property type="entry name" value="MarR"/>
    <property type="match status" value="1"/>
</dbReference>
<dbReference type="SUPFAM" id="SSF46785">
    <property type="entry name" value="Winged helix' DNA-binding domain"/>
    <property type="match status" value="1"/>
</dbReference>
<dbReference type="EMBL" id="MCHY01000006">
    <property type="protein sequence ID" value="RKD25831.1"/>
    <property type="molecule type" value="Genomic_DNA"/>
</dbReference>
<reference evidence="5 6" key="1">
    <citation type="submission" date="2016-08" db="EMBL/GenBank/DDBJ databases">
        <title>Novel Firmicute Genomes.</title>
        <authorList>
            <person name="Poppleton D.I."/>
            <person name="Gribaldo S."/>
        </authorList>
    </citation>
    <scope>NUCLEOTIDE SEQUENCE [LARGE SCALE GENOMIC DNA]</scope>
    <source>
        <strain evidence="5 6">RAOx-1</strain>
    </source>
</reference>
<organism evidence="5 6">
    <name type="scientific">Ammoniphilus oxalaticus</name>
    <dbReference type="NCBI Taxonomy" id="66863"/>
    <lineage>
        <taxon>Bacteria</taxon>
        <taxon>Bacillati</taxon>
        <taxon>Bacillota</taxon>
        <taxon>Bacilli</taxon>
        <taxon>Bacillales</taxon>
        <taxon>Paenibacillaceae</taxon>
        <taxon>Aneurinibacillus group</taxon>
        <taxon>Ammoniphilus</taxon>
    </lineage>
</organism>
<dbReference type="PROSITE" id="PS01117">
    <property type="entry name" value="HTH_MARR_1"/>
    <property type="match status" value="1"/>
</dbReference>
<sequence length="142" mass="17116">MVEDEIREYLRRLCAQMRKNYAETLRVYQIHVGQEHALCQLWMEEGITQLELSQRMEIEPPTATNMLRKLEEYGWVYRKRDPQDGRVSRVYLTDEGRALQKPVQDVWKQQQEKLLDGISSEEKLILRRLMRQMMNNLEDTDD</sequence>
<dbReference type="Proteomes" id="UP000284219">
    <property type="component" value="Unassembled WGS sequence"/>
</dbReference>
<feature type="domain" description="HTH marR-type" evidence="4">
    <location>
        <begin position="3"/>
        <end position="135"/>
    </location>
</feature>
<keyword evidence="1" id="KW-0805">Transcription regulation</keyword>
<name>A0A419SNN8_9BACL</name>
<dbReference type="InterPro" id="IPR036390">
    <property type="entry name" value="WH_DNA-bd_sf"/>
</dbReference>
<evidence type="ECO:0000313" key="5">
    <source>
        <dbReference type="EMBL" id="RKD25831.1"/>
    </source>
</evidence>
<evidence type="ECO:0000313" key="6">
    <source>
        <dbReference type="Proteomes" id="UP000284219"/>
    </source>
</evidence>
<evidence type="ECO:0000256" key="2">
    <source>
        <dbReference type="ARBA" id="ARBA00023125"/>
    </source>
</evidence>